<protein>
    <recommendedName>
        <fullName evidence="3">Ubiquitin-like domain-containing protein</fullName>
    </recommendedName>
</protein>
<dbReference type="AlphaFoldDB" id="A0A178M1H6"/>
<organism evidence="1 2">
    <name type="scientific">Mycolicibacterium iranicum</name>
    <name type="common">Mycobacterium iranicum</name>
    <dbReference type="NCBI Taxonomy" id="912594"/>
    <lineage>
        <taxon>Bacteria</taxon>
        <taxon>Bacillati</taxon>
        <taxon>Actinomycetota</taxon>
        <taxon>Actinomycetes</taxon>
        <taxon>Mycobacteriales</taxon>
        <taxon>Mycobacteriaceae</taxon>
        <taxon>Mycolicibacterium</taxon>
    </lineage>
</organism>
<dbReference type="Proteomes" id="UP000078396">
    <property type="component" value="Unassembled WGS sequence"/>
</dbReference>
<evidence type="ECO:0000313" key="2">
    <source>
        <dbReference type="Proteomes" id="UP000078396"/>
    </source>
</evidence>
<dbReference type="OrthoDB" id="4762571at2"/>
<evidence type="ECO:0000313" key="1">
    <source>
        <dbReference type="EMBL" id="OAN41850.1"/>
    </source>
</evidence>
<reference evidence="1 2" key="1">
    <citation type="submission" date="2016-04" db="EMBL/GenBank/DDBJ databases">
        <title>Draft Genome Sequences of Staphylococcus capitis Strain H36, S. capitis Strain H65, S. cohnii Strain H62, S. hominis Strain H69, Mycobacterium iranicum Strain H39, Plantibacter sp. Strain H53, Pseudomonas oryzihabitans Strain H72, and Microbacterium sp. Strain H83, isolated from residential settings.</title>
        <authorList>
            <person name="Lymperopoulou D."/>
            <person name="Adams R.I."/>
            <person name="Lindow S."/>
            <person name="Coil D.A."/>
            <person name="Jospin G."/>
            <person name="Eisen J.A."/>
        </authorList>
    </citation>
    <scope>NUCLEOTIDE SEQUENCE [LARGE SCALE GENOMIC DNA]</scope>
    <source>
        <strain evidence="1 2">H39</strain>
    </source>
</reference>
<accession>A0A178M1H6</accession>
<evidence type="ECO:0008006" key="3">
    <source>
        <dbReference type="Google" id="ProtNLM"/>
    </source>
</evidence>
<gene>
    <name evidence="1" type="ORF">A4X20_03125</name>
</gene>
<sequence>MRIYLFGYASDDFLARVVVTPDGRTIAQLADQLVAWGLEPERGGSRSVRNEVGELLDPHSTIAAAGLTNGDIFTVERR</sequence>
<name>A0A178M1H6_MYCIR</name>
<dbReference type="RefSeq" id="WP_064280053.1">
    <property type="nucleotide sequence ID" value="NZ_LWCS01000002.1"/>
</dbReference>
<dbReference type="EMBL" id="LWCS01000002">
    <property type="protein sequence ID" value="OAN41850.1"/>
    <property type="molecule type" value="Genomic_DNA"/>
</dbReference>
<comment type="caution">
    <text evidence="1">The sequence shown here is derived from an EMBL/GenBank/DDBJ whole genome shotgun (WGS) entry which is preliminary data.</text>
</comment>
<proteinExistence type="predicted"/>